<dbReference type="Gene3D" id="3.40.50.1110">
    <property type="entry name" value="SGNH hydrolase"/>
    <property type="match status" value="1"/>
</dbReference>
<dbReference type="Proteomes" id="UP000001072">
    <property type="component" value="Unassembled WGS sequence"/>
</dbReference>
<dbReference type="eggNOG" id="ENOG502S0SQ">
    <property type="taxonomic scope" value="Eukaryota"/>
</dbReference>
<dbReference type="KEGG" id="mlr:MELLADRAFT_112462"/>
<dbReference type="AlphaFoldDB" id="F4S6J9"/>
<organism evidence="2">
    <name type="scientific">Melampsora larici-populina (strain 98AG31 / pathotype 3-4-7)</name>
    <name type="common">Poplar leaf rust fungus</name>
    <dbReference type="NCBI Taxonomy" id="747676"/>
    <lineage>
        <taxon>Eukaryota</taxon>
        <taxon>Fungi</taxon>
        <taxon>Dikarya</taxon>
        <taxon>Basidiomycota</taxon>
        <taxon>Pucciniomycotina</taxon>
        <taxon>Pucciniomycetes</taxon>
        <taxon>Pucciniales</taxon>
        <taxon>Melampsoraceae</taxon>
        <taxon>Melampsora</taxon>
    </lineage>
</organism>
<dbReference type="OrthoDB" id="1600564at2759"/>
<dbReference type="HOGENOM" id="CLU_058091_1_0_1"/>
<gene>
    <name evidence="1" type="ORF">MELLADRAFT_112462</name>
</gene>
<evidence type="ECO:0000313" key="1">
    <source>
        <dbReference type="EMBL" id="EGF99745.1"/>
    </source>
</evidence>
<sequence>MKSRDALAKMYNYAYDGAPANNNLTYMGTVPDSRKQIGFYLADSRAGKVPRGNGQTLYVLWVGINSIKTIWFEACQPQRNGGIGAQSTSDALFIKATQRVQQQIAEVQYQVDLLRTYSSIDKIPPRVLVITMPDISSATMFQDSIQLWTKGDATKRKALTKLMQLLIAQYNAGLISAMKLSNTLVYDISGIWNAFLTTPANFGLTYVTGRCLMNHIVCKDIDRYLFYFSRSCQDPCHLALVVTCGDLQNDIVVYRFSTPHN</sequence>
<dbReference type="GeneID" id="18924695"/>
<protein>
    <submittedName>
        <fullName evidence="1">Uncharacterized protein</fullName>
    </submittedName>
</protein>
<dbReference type="InterPro" id="IPR036514">
    <property type="entry name" value="SGNH_hydro_sf"/>
</dbReference>
<accession>F4S6J9</accession>
<dbReference type="EMBL" id="GL883155">
    <property type="protein sequence ID" value="EGF99745.1"/>
    <property type="molecule type" value="Genomic_DNA"/>
</dbReference>
<dbReference type="RefSeq" id="XP_007417035.1">
    <property type="nucleotide sequence ID" value="XM_007416973.1"/>
</dbReference>
<name>F4S6J9_MELLP</name>
<evidence type="ECO:0000313" key="2">
    <source>
        <dbReference type="Proteomes" id="UP000001072"/>
    </source>
</evidence>
<proteinExistence type="predicted"/>
<reference evidence="2" key="1">
    <citation type="journal article" date="2011" name="Proc. Natl. Acad. Sci. U.S.A.">
        <title>Obligate biotrophy features unraveled by the genomic analysis of rust fungi.</title>
        <authorList>
            <person name="Duplessis S."/>
            <person name="Cuomo C.A."/>
            <person name="Lin Y.-C."/>
            <person name="Aerts A."/>
            <person name="Tisserant E."/>
            <person name="Veneault-Fourrey C."/>
            <person name="Joly D.L."/>
            <person name="Hacquard S."/>
            <person name="Amselem J."/>
            <person name="Cantarel B.L."/>
            <person name="Chiu R."/>
            <person name="Coutinho P.M."/>
            <person name="Feau N."/>
            <person name="Field M."/>
            <person name="Frey P."/>
            <person name="Gelhaye E."/>
            <person name="Goldberg J."/>
            <person name="Grabherr M.G."/>
            <person name="Kodira C.D."/>
            <person name="Kohler A."/>
            <person name="Kuees U."/>
            <person name="Lindquist E.A."/>
            <person name="Lucas S.M."/>
            <person name="Mago R."/>
            <person name="Mauceli E."/>
            <person name="Morin E."/>
            <person name="Murat C."/>
            <person name="Pangilinan J.L."/>
            <person name="Park R."/>
            <person name="Pearson M."/>
            <person name="Quesneville H."/>
            <person name="Rouhier N."/>
            <person name="Sakthikumar S."/>
            <person name="Salamov A.A."/>
            <person name="Schmutz J."/>
            <person name="Selles B."/>
            <person name="Shapiro H."/>
            <person name="Tanguay P."/>
            <person name="Tuskan G.A."/>
            <person name="Henrissat B."/>
            <person name="Van de Peer Y."/>
            <person name="Rouze P."/>
            <person name="Ellis J.G."/>
            <person name="Dodds P.N."/>
            <person name="Schein J.E."/>
            <person name="Zhong S."/>
            <person name="Hamelin R.C."/>
            <person name="Grigoriev I.V."/>
            <person name="Szabo L.J."/>
            <person name="Martin F."/>
        </authorList>
    </citation>
    <scope>NUCLEOTIDE SEQUENCE [LARGE SCALE GENOMIC DNA]</scope>
    <source>
        <strain evidence="2">98AG31 / pathotype 3-4-7</strain>
    </source>
</reference>
<dbReference type="VEuPathDB" id="FungiDB:MELLADRAFT_112462"/>
<keyword evidence="2" id="KW-1185">Reference proteome</keyword>
<dbReference type="InParanoid" id="F4S6J9"/>